<evidence type="ECO:0000313" key="1">
    <source>
        <dbReference type="EMBL" id="MFD1540519.1"/>
    </source>
</evidence>
<protein>
    <submittedName>
        <fullName evidence="1">Uncharacterized protein</fullName>
    </submittedName>
</protein>
<reference evidence="2" key="1">
    <citation type="journal article" date="2019" name="Int. J. Syst. Evol. Microbiol.">
        <title>The Global Catalogue of Microorganisms (GCM) 10K type strain sequencing project: providing services to taxonomists for standard genome sequencing and annotation.</title>
        <authorList>
            <consortium name="The Broad Institute Genomics Platform"/>
            <consortium name="The Broad Institute Genome Sequencing Center for Infectious Disease"/>
            <person name="Wu L."/>
            <person name="Ma J."/>
        </authorList>
    </citation>
    <scope>NUCLEOTIDE SEQUENCE [LARGE SCALE GENOMIC DNA]</scope>
    <source>
        <strain evidence="2">CGMCC 1.15399</strain>
    </source>
</reference>
<evidence type="ECO:0000313" key="2">
    <source>
        <dbReference type="Proteomes" id="UP001597097"/>
    </source>
</evidence>
<comment type="caution">
    <text evidence="1">The sequence shown here is derived from an EMBL/GenBank/DDBJ whole genome shotgun (WGS) entry which is preliminary data.</text>
</comment>
<gene>
    <name evidence="1" type="ORF">ACFSJ0_25920</name>
</gene>
<name>A0ABW4GDS8_9ACTN</name>
<sequence length="72" mass="8265">MVTWSIPAFDVTRRPDAAWDPQLTETPAEEPAHTIAGTLKSLELIRRAKRIVRFLRQTRDRDFSPGTHHDQG</sequence>
<dbReference type="EMBL" id="JBHUCM010000019">
    <property type="protein sequence ID" value="MFD1540519.1"/>
    <property type="molecule type" value="Genomic_DNA"/>
</dbReference>
<keyword evidence="2" id="KW-1185">Reference proteome</keyword>
<proteinExistence type="predicted"/>
<organism evidence="1 2">
    <name type="scientific">Nonomuraea guangzhouensis</name>
    <dbReference type="NCBI Taxonomy" id="1291555"/>
    <lineage>
        <taxon>Bacteria</taxon>
        <taxon>Bacillati</taxon>
        <taxon>Actinomycetota</taxon>
        <taxon>Actinomycetes</taxon>
        <taxon>Streptosporangiales</taxon>
        <taxon>Streptosporangiaceae</taxon>
        <taxon>Nonomuraea</taxon>
    </lineage>
</organism>
<accession>A0ABW4GDS8</accession>
<dbReference type="RefSeq" id="WP_219526955.1">
    <property type="nucleotide sequence ID" value="NZ_JAHKRM010000001.1"/>
</dbReference>
<dbReference type="Proteomes" id="UP001597097">
    <property type="component" value="Unassembled WGS sequence"/>
</dbReference>